<feature type="transmembrane region" description="Helical" evidence="8">
    <location>
        <begin position="12"/>
        <end position="32"/>
    </location>
</feature>
<evidence type="ECO:0000256" key="5">
    <source>
        <dbReference type="ARBA" id="ARBA00023136"/>
    </source>
</evidence>
<dbReference type="AlphaFoldDB" id="A0A645BQB3"/>
<comment type="subcellular location">
    <subcellularLocation>
        <location evidence="1">Cell membrane</location>
        <topology evidence="1">Multi-pass membrane protein</topology>
    </subcellularLocation>
</comment>
<dbReference type="InterPro" id="IPR003691">
    <property type="entry name" value="FluC"/>
</dbReference>
<comment type="catalytic activity">
    <reaction evidence="7">
        <text>fluoride(in) = fluoride(out)</text>
        <dbReference type="Rhea" id="RHEA:76159"/>
        <dbReference type="ChEBI" id="CHEBI:17051"/>
    </reaction>
    <physiologicalReaction direction="left-to-right" evidence="7">
        <dbReference type="Rhea" id="RHEA:76160"/>
    </physiologicalReaction>
</comment>
<dbReference type="PANTHER" id="PTHR28259:SF1">
    <property type="entry name" value="FLUORIDE EXPORT PROTEIN 1-RELATED"/>
    <property type="match status" value="1"/>
</dbReference>
<evidence type="ECO:0000313" key="9">
    <source>
        <dbReference type="EMBL" id="MPM67619.1"/>
    </source>
</evidence>
<keyword evidence="2" id="KW-1003">Cell membrane</keyword>
<keyword evidence="4 8" id="KW-1133">Transmembrane helix</keyword>
<accession>A0A645BQB3</accession>
<sequence length="104" mass="11648">MRGLNHMLPGFPWGTLAVNVVGSFAAGFLFILCRTKFQHYEDYFPILFVGFLGAFTTFSTFALESARYFIDAQYVKFWGSVLIQNVMGVAAAGGGYWLARILCR</sequence>
<reference evidence="9" key="1">
    <citation type="submission" date="2019-08" db="EMBL/GenBank/DDBJ databases">
        <authorList>
            <person name="Kucharzyk K."/>
            <person name="Murdoch R.W."/>
            <person name="Higgins S."/>
            <person name="Loffler F."/>
        </authorList>
    </citation>
    <scope>NUCLEOTIDE SEQUENCE</scope>
</reference>
<dbReference type="Pfam" id="PF02537">
    <property type="entry name" value="CRCB"/>
    <property type="match status" value="1"/>
</dbReference>
<protein>
    <submittedName>
        <fullName evidence="9">Putative fluoride ion transporter CrcB</fullName>
    </submittedName>
</protein>
<dbReference type="EMBL" id="VSSQ01021791">
    <property type="protein sequence ID" value="MPM67619.1"/>
    <property type="molecule type" value="Genomic_DNA"/>
</dbReference>
<comment type="caution">
    <text evidence="9">The sequence shown here is derived from an EMBL/GenBank/DDBJ whole genome shotgun (WGS) entry which is preliminary data.</text>
</comment>
<keyword evidence="5 8" id="KW-0472">Membrane</keyword>
<gene>
    <name evidence="9" type="primary">crcB_18</name>
    <name evidence="9" type="ORF">SDC9_114543</name>
</gene>
<evidence type="ECO:0000256" key="1">
    <source>
        <dbReference type="ARBA" id="ARBA00004651"/>
    </source>
</evidence>
<evidence type="ECO:0000256" key="6">
    <source>
        <dbReference type="ARBA" id="ARBA00035120"/>
    </source>
</evidence>
<evidence type="ECO:0000256" key="4">
    <source>
        <dbReference type="ARBA" id="ARBA00022989"/>
    </source>
</evidence>
<name>A0A645BQB3_9ZZZZ</name>
<feature type="transmembrane region" description="Helical" evidence="8">
    <location>
        <begin position="44"/>
        <end position="63"/>
    </location>
</feature>
<comment type="similarity">
    <text evidence="6">Belongs to the fluoride channel Fluc/FEX (TC 1.A.43) family.</text>
</comment>
<feature type="transmembrane region" description="Helical" evidence="8">
    <location>
        <begin position="75"/>
        <end position="99"/>
    </location>
</feature>
<proteinExistence type="inferred from homology"/>
<dbReference type="GO" id="GO:0005886">
    <property type="term" value="C:plasma membrane"/>
    <property type="evidence" value="ECO:0007669"/>
    <property type="project" value="UniProtKB-SubCell"/>
</dbReference>
<organism evidence="9">
    <name type="scientific">bioreactor metagenome</name>
    <dbReference type="NCBI Taxonomy" id="1076179"/>
    <lineage>
        <taxon>unclassified sequences</taxon>
        <taxon>metagenomes</taxon>
        <taxon>ecological metagenomes</taxon>
    </lineage>
</organism>
<keyword evidence="3 8" id="KW-0812">Transmembrane</keyword>
<dbReference type="GO" id="GO:1903425">
    <property type="term" value="F:fluoride transmembrane transporter activity"/>
    <property type="evidence" value="ECO:0007669"/>
    <property type="project" value="TreeGrafter"/>
</dbReference>
<evidence type="ECO:0000256" key="8">
    <source>
        <dbReference type="SAM" id="Phobius"/>
    </source>
</evidence>
<evidence type="ECO:0000256" key="3">
    <source>
        <dbReference type="ARBA" id="ARBA00022692"/>
    </source>
</evidence>
<evidence type="ECO:0000256" key="2">
    <source>
        <dbReference type="ARBA" id="ARBA00022475"/>
    </source>
</evidence>
<dbReference type="PANTHER" id="PTHR28259">
    <property type="entry name" value="FLUORIDE EXPORT PROTEIN 1-RELATED"/>
    <property type="match status" value="1"/>
</dbReference>
<evidence type="ECO:0000256" key="7">
    <source>
        <dbReference type="ARBA" id="ARBA00035585"/>
    </source>
</evidence>